<dbReference type="AlphaFoldDB" id="A0A176VRK3"/>
<evidence type="ECO:0000313" key="4">
    <source>
        <dbReference type="Proteomes" id="UP000077202"/>
    </source>
</evidence>
<dbReference type="Proteomes" id="UP001162541">
    <property type="component" value="Chromosome 1"/>
</dbReference>
<evidence type="ECO:0000313" key="2">
    <source>
        <dbReference type="EMBL" id="BBM97671.1"/>
    </source>
</evidence>
<protein>
    <submittedName>
        <fullName evidence="3">Uncharacterized protein</fullName>
    </submittedName>
</protein>
<feature type="region of interest" description="Disordered" evidence="1">
    <location>
        <begin position="128"/>
        <end position="181"/>
    </location>
</feature>
<reference evidence="3 4" key="1">
    <citation type="submission" date="2016-03" db="EMBL/GenBank/DDBJ databases">
        <title>Mechanisms controlling the formation of the plant cell surface in tip-growing cells are functionally conserved among land plants.</title>
        <authorList>
            <person name="Honkanen S."/>
            <person name="Jones V.A."/>
            <person name="Morieri G."/>
            <person name="Champion C."/>
            <person name="Hetherington A.J."/>
            <person name="Kelly S."/>
            <person name="Saint-Marcoux D."/>
            <person name="Proust H."/>
            <person name="Prescott H."/>
            <person name="Dolan L."/>
        </authorList>
    </citation>
    <scope>NUCLEOTIDE SEQUENCE [LARGE SCALE GENOMIC DNA]</scope>
    <source>
        <strain evidence="4">cv. Tak-1 and cv. Tak-2</strain>
        <tissue evidence="3">Whole gametophyte</tissue>
    </source>
</reference>
<accession>A0A176VRK3</accession>
<dbReference type="Pfam" id="PF14559">
    <property type="entry name" value="TPR_19"/>
    <property type="match status" value="1"/>
</dbReference>
<proteinExistence type="predicted"/>
<dbReference type="SMART" id="SM00028">
    <property type="entry name" value="TPR"/>
    <property type="match status" value="3"/>
</dbReference>
<dbReference type="InterPro" id="IPR019734">
    <property type="entry name" value="TPR_rpt"/>
</dbReference>
<organism evidence="3 4">
    <name type="scientific">Marchantia polymorpha subsp. ruderalis</name>
    <dbReference type="NCBI Taxonomy" id="1480154"/>
    <lineage>
        <taxon>Eukaryota</taxon>
        <taxon>Viridiplantae</taxon>
        <taxon>Streptophyta</taxon>
        <taxon>Embryophyta</taxon>
        <taxon>Marchantiophyta</taxon>
        <taxon>Marchantiopsida</taxon>
        <taxon>Marchantiidae</taxon>
        <taxon>Marchantiales</taxon>
        <taxon>Marchantiaceae</taxon>
        <taxon>Marchantia</taxon>
    </lineage>
</organism>
<evidence type="ECO:0000256" key="1">
    <source>
        <dbReference type="SAM" id="MobiDB-lite"/>
    </source>
</evidence>
<keyword evidence="4" id="KW-1185">Reference proteome</keyword>
<gene>
    <name evidence="3" type="ORF">AXG93_285s1480</name>
    <name evidence="2" type="ORF">Mp_1g07430</name>
</gene>
<dbReference type="EMBL" id="LVLJ01002837">
    <property type="protein sequence ID" value="OAE23489.1"/>
    <property type="molecule type" value="Genomic_DNA"/>
</dbReference>
<sequence>MSAALSRTERAHQKYRDGEFTEALKLYSSALAVAKRAPHRIALHSNRAACHLKLQSYKEAADECSAVLELDPKHAGALMLRAQTLVALKDYHSALFDVNRLIELDPSSQVYRGLQARLKTQLTLPAITEEEEEEEEDQDGPQPDSPNSSADRDAEALMNSFPTAEEDTPQPKGWDAIPKPLGHSQVNYSRWESFANDLSSDDSEAEEEEPQYRYRFRAVNFVK</sequence>
<dbReference type="Gene3D" id="1.25.40.10">
    <property type="entry name" value="Tetratricopeptide repeat domain"/>
    <property type="match status" value="1"/>
</dbReference>
<dbReference type="PANTHER" id="PTHR47541:SF1">
    <property type="entry name" value="TETRATRICOPEPTIDE REPEAT (TPR)-LIKE SUPERFAMILY PROTEIN"/>
    <property type="match status" value="1"/>
</dbReference>
<evidence type="ECO:0000313" key="5">
    <source>
        <dbReference type="Proteomes" id="UP001162541"/>
    </source>
</evidence>
<dbReference type="SUPFAM" id="SSF48452">
    <property type="entry name" value="TPR-like"/>
    <property type="match status" value="1"/>
</dbReference>
<reference evidence="5" key="3">
    <citation type="journal article" date="2020" name="Curr. Biol.">
        <title>Chromatin organization in early land plants reveals an ancestral association between H3K27me3, transposons, and constitutive heterochromatin.</title>
        <authorList>
            <person name="Montgomery S.A."/>
            <person name="Tanizawa Y."/>
            <person name="Galik B."/>
            <person name="Wang N."/>
            <person name="Ito T."/>
            <person name="Mochizuki T."/>
            <person name="Akimcheva S."/>
            <person name="Bowman J.L."/>
            <person name="Cognat V."/>
            <person name="Marechal-Drouard L."/>
            <person name="Ekker H."/>
            <person name="Hong S.F."/>
            <person name="Kohchi T."/>
            <person name="Lin S.S."/>
            <person name="Liu L.D."/>
            <person name="Nakamura Y."/>
            <person name="Valeeva L.R."/>
            <person name="Shakirov E.V."/>
            <person name="Shippen D.E."/>
            <person name="Wei W.L."/>
            <person name="Yagura M."/>
            <person name="Yamaoka S."/>
            <person name="Yamato K.T."/>
            <person name="Liu C."/>
            <person name="Berger F."/>
        </authorList>
    </citation>
    <scope>NUCLEOTIDE SEQUENCE [LARGE SCALE GENOMIC DNA]</scope>
    <source>
        <strain evidence="5">Tak-1</strain>
    </source>
</reference>
<name>A0A176VRK3_MARPO</name>
<dbReference type="InterPro" id="IPR011990">
    <property type="entry name" value="TPR-like_helical_dom_sf"/>
</dbReference>
<feature type="compositionally biased region" description="Acidic residues" evidence="1">
    <location>
        <begin position="128"/>
        <end position="139"/>
    </location>
</feature>
<evidence type="ECO:0000313" key="3">
    <source>
        <dbReference type="EMBL" id="OAE23489.1"/>
    </source>
</evidence>
<reference evidence="2" key="2">
    <citation type="journal article" date="2019" name="Curr. Biol.">
        <title>Chromatin organization in early land plants reveals an ancestral association between H3K27me3, transposons, and constitutive heterochromatin.</title>
        <authorList>
            <person name="Montgomery S.A."/>
            <person name="Tanizawa Y."/>
            <person name="Galik B."/>
            <person name="Wang N."/>
            <person name="Ito T."/>
            <person name="Mochizuki T."/>
            <person name="Akimcheva S."/>
            <person name="Bowman J."/>
            <person name="Cognat V."/>
            <person name="Drouard L."/>
            <person name="Ekker H."/>
            <person name="Houng S."/>
            <person name="Kohchi T."/>
            <person name="Lin S."/>
            <person name="Liu L.D."/>
            <person name="Nakamura Y."/>
            <person name="Valeeva L.R."/>
            <person name="Shakirov E.V."/>
            <person name="Shippen D.E."/>
            <person name="Wei W."/>
            <person name="Yagura M."/>
            <person name="Yamaoka S."/>
            <person name="Yamato K.T."/>
            <person name="Liu C."/>
            <person name="Berger F."/>
        </authorList>
    </citation>
    <scope>NUCLEOTIDE SEQUENCE [LARGE SCALE GENOMIC DNA]</scope>
    <source>
        <strain evidence="2">Tak-1</strain>
    </source>
</reference>
<dbReference type="PANTHER" id="PTHR47541">
    <property type="entry name" value="TETRATRICOPEPTIDE REPEAT (TPR)-LIKE SUPERFAMILY PROTEIN"/>
    <property type="match status" value="1"/>
</dbReference>
<dbReference type="EMBL" id="AP019866">
    <property type="protein sequence ID" value="BBM97671.1"/>
    <property type="molecule type" value="Genomic_DNA"/>
</dbReference>
<dbReference type="Proteomes" id="UP000077202">
    <property type="component" value="Unassembled WGS sequence"/>
</dbReference>